<dbReference type="Proteomes" id="UP000033140">
    <property type="component" value="Unassembled WGS sequence"/>
</dbReference>
<dbReference type="EMBL" id="BACD03000014">
    <property type="protein sequence ID" value="GAO48288.1"/>
    <property type="molecule type" value="Genomic_DNA"/>
</dbReference>
<gene>
    <name evidence="1" type="ORF">G7K_2466-t1</name>
</gene>
<evidence type="ECO:0000313" key="1">
    <source>
        <dbReference type="EMBL" id="GAO48288.1"/>
    </source>
</evidence>
<reference evidence="1 2" key="1">
    <citation type="journal article" date="2011" name="J. Gen. Appl. Microbiol.">
        <title>Draft genome sequencing of the enigmatic yeast Saitoella complicata.</title>
        <authorList>
            <person name="Nishida H."/>
            <person name="Hamamoto M."/>
            <person name="Sugiyama J."/>
        </authorList>
    </citation>
    <scope>NUCLEOTIDE SEQUENCE [LARGE SCALE GENOMIC DNA]</scope>
    <source>
        <strain evidence="1 2">NRRL Y-17804</strain>
    </source>
</reference>
<proteinExistence type="predicted"/>
<name>A0A0E9NEP6_SAICN</name>
<dbReference type="AlphaFoldDB" id="A0A0E9NEP6"/>
<accession>A0A0E9NEP6</accession>
<comment type="caution">
    <text evidence="1">The sequence shown here is derived from an EMBL/GenBank/DDBJ whole genome shotgun (WGS) entry which is preliminary data.</text>
</comment>
<organism evidence="1 2">
    <name type="scientific">Saitoella complicata (strain BCRC 22490 / CBS 7301 / JCM 7358 / NBRC 10748 / NRRL Y-17804)</name>
    <dbReference type="NCBI Taxonomy" id="698492"/>
    <lineage>
        <taxon>Eukaryota</taxon>
        <taxon>Fungi</taxon>
        <taxon>Dikarya</taxon>
        <taxon>Ascomycota</taxon>
        <taxon>Taphrinomycotina</taxon>
        <taxon>Taphrinomycotina incertae sedis</taxon>
        <taxon>Saitoella</taxon>
    </lineage>
</organism>
<sequence length="136" mass="14721">MREAEKITGQLRGCEGHPRQVIACHGKSFLGADQSVATDHQVIQLLISPRPWSAKLSATESRMIVSTFSVACGGGPAASSTENAWEGVTHLCILFLRDETLLHTVCLLSVVLCKMPSNSQPFPSPSYGNTLEPWEV</sequence>
<protein>
    <submittedName>
        <fullName evidence="1">Uncharacterized protein</fullName>
    </submittedName>
</protein>
<evidence type="ECO:0000313" key="2">
    <source>
        <dbReference type="Proteomes" id="UP000033140"/>
    </source>
</evidence>
<reference evidence="1 2" key="3">
    <citation type="journal article" date="2015" name="Genome Announc.">
        <title>Draft Genome Sequence of the Archiascomycetous Yeast Saitoella complicata.</title>
        <authorList>
            <person name="Yamauchi K."/>
            <person name="Kondo S."/>
            <person name="Hamamoto M."/>
            <person name="Takahashi Y."/>
            <person name="Ogura Y."/>
            <person name="Hayashi T."/>
            <person name="Nishida H."/>
        </authorList>
    </citation>
    <scope>NUCLEOTIDE SEQUENCE [LARGE SCALE GENOMIC DNA]</scope>
    <source>
        <strain evidence="1 2">NRRL Y-17804</strain>
    </source>
</reference>
<reference evidence="1 2" key="2">
    <citation type="journal article" date="2014" name="J. Gen. Appl. Microbiol.">
        <title>The early diverging ascomycetous budding yeast Saitoella complicata has three histone deacetylases belonging to the Clr6, Hos2, and Rpd3 lineages.</title>
        <authorList>
            <person name="Nishida H."/>
            <person name="Matsumoto T."/>
            <person name="Kondo S."/>
            <person name="Hamamoto M."/>
            <person name="Yoshikawa H."/>
        </authorList>
    </citation>
    <scope>NUCLEOTIDE SEQUENCE [LARGE SCALE GENOMIC DNA]</scope>
    <source>
        <strain evidence="1 2">NRRL Y-17804</strain>
    </source>
</reference>
<keyword evidence="2" id="KW-1185">Reference proteome</keyword>